<dbReference type="PRINTS" id="PR00081">
    <property type="entry name" value="GDHRDH"/>
</dbReference>
<dbReference type="Pfam" id="PF00106">
    <property type="entry name" value="adh_short"/>
    <property type="match status" value="1"/>
</dbReference>
<evidence type="ECO:0000256" key="4">
    <source>
        <dbReference type="RuleBase" id="RU000363"/>
    </source>
</evidence>
<accession>A0AAD5BHM4</accession>
<keyword evidence="6" id="KW-1185">Reference proteome</keyword>
<protein>
    <recommendedName>
        <fullName evidence="7">NAD(P)-binding protein</fullName>
    </recommendedName>
</protein>
<sequence length="338" mass="38252">MPTRSKFYNPATAPYYDPKTERKVVLITGGNSGIGWYTTLHLYLHGYVVYMAGRTESKVRKAFEDIEKEAQARAAKTEKPEHVFGELHYIHIDLLDLSSVPKAVEQFAAAKEKRLDVLINNAGIMGVPYKVTKDDYEIQYQVNFVAHFLLTLQLVPYLEKTVEAGETPRIVNLSSIGHNFAFKHYKPEQNKLNSFPNSVFTWVRYGIAKTAEIQITKEWAIKHPKFLSIAIHPGIILGTNLYDYWRHVPVLKYPANAIFALSDKTMGVSNEEGSLATLRAAMDPTLNTKQDNGEFLVTGGIEEKPSKIASNLEYAKETWNWNIEQLEKRGFDVGEAGH</sequence>
<evidence type="ECO:0000256" key="3">
    <source>
        <dbReference type="ARBA" id="ARBA00023002"/>
    </source>
</evidence>
<organism evidence="5 6">
    <name type="scientific">Candida theae</name>
    <dbReference type="NCBI Taxonomy" id="1198502"/>
    <lineage>
        <taxon>Eukaryota</taxon>
        <taxon>Fungi</taxon>
        <taxon>Dikarya</taxon>
        <taxon>Ascomycota</taxon>
        <taxon>Saccharomycotina</taxon>
        <taxon>Pichiomycetes</taxon>
        <taxon>Debaryomycetaceae</taxon>
        <taxon>Candida/Lodderomyces clade</taxon>
        <taxon>Candida</taxon>
    </lineage>
</organism>
<dbReference type="SUPFAM" id="SSF51735">
    <property type="entry name" value="NAD(P)-binding Rossmann-fold domains"/>
    <property type="match status" value="1"/>
</dbReference>
<gene>
    <name evidence="5" type="ORF">KGF57_001367</name>
</gene>
<keyword evidence="3" id="KW-0560">Oxidoreductase</keyword>
<evidence type="ECO:0000256" key="2">
    <source>
        <dbReference type="ARBA" id="ARBA00022857"/>
    </source>
</evidence>
<dbReference type="EMBL" id="JAIHNG010000065">
    <property type="protein sequence ID" value="KAI5962798.1"/>
    <property type="molecule type" value="Genomic_DNA"/>
</dbReference>
<reference evidence="5 6" key="1">
    <citation type="journal article" date="2022" name="DNA Res.">
        <title>Genome analysis of five recently described species of the CUG-Ser clade uncovers Candida theae as a new hybrid lineage with pathogenic potential in the Candida parapsilosis species complex.</title>
        <authorList>
            <person name="Mixao V."/>
            <person name="Del Olmo V."/>
            <person name="Hegedusova E."/>
            <person name="Saus E."/>
            <person name="Pryszcz L."/>
            <person name="Cillingova A."/>
            <person name="Nosek J."/>
            <person name="Gabaldon T."/>
        </authorList>
    </citation>
    <scope>NUCLEOTIDE SEQUENCE [LARGE SCALE GENOMIC DNA]</scope>
    <source>
        <strain evidence="5 6">CBS 12239</strain>
    </source>
</reference>
<dbReference type="GeneID" id="76149426"/>
<dbReference type="PANTHER" id="PTHR24320:SF282">
    <property type="entry name" value="WW DOMAIN-CONTAINING OXIDOREDUCTASE"/>
    <property type="match status" value="1"/>
</dbReference>
<dbReference type="Gene3D" id="3.40.50.720">
    <property type="entry name" value="NAD(P)-binding Rossmann-like Domain"/>
    <property type="match status" value="1"/>
</dbReference>
<keyword evidence="2" id="KW-0521">NADP</keyword>
<evidence type="ECO:0000313" key="6">
    <source>
        <dbReference type="Proteomes" id="UP001204833"/>
    </source>
</evidence>
<comment type="caution">
    <text evidence="5">The sequence shown here is derived from an EMBL/GenBank/DDBJ whole genome shotgun (WGS) entry which is preliminary data.</text>
</comment>
<proteinExistence type="inferred from homology"/>
<dbReference type="Proteomes" id="UP001204833">
    <property type="component" value="Unassembled WGS sequence"/>
</dbReference>
<dbReference type="InterPro" id="IPR002347">
    <property type="entry name" value="SDR_fam"/>
</dbReference>
<name>A0AAD5BHM4_9ASCO</name>
<evidence type="ECO:0000313" key="5">
    <source>
        <dbReference type="EMBL" id="KAI5962798.1"/>
    </source>
</evidence>
<dbReference type="PRINTS" id="PR00080">
    <property type="entry name" value="SDRFAMILY"/>
</dbReference>
<dbReference type="GO" id="GO:0016491">
    <property type="term" value="F:oxidoreductase activity"/>
    <property type="evidence" value="ECO:0007669"/>
    <property type="project" value="UniProtKB-KW"/>
</dbReference>
<dbReference type="InterPro" id="IPR036291">
    <property type="entry name" value="NAD(P)-bd_dom_sf"/>
</dbReference>
<evidence type="ECO:0008006" key="7">
    <source>
        <dbReference type="Google" id="ProtNLM"/>
    </source>
</evidence>
<evidence type="ECO:0000256" key="1">
    <source>
        <dbReference type="ARBA" id="ARBA00006484"/>
    </source>
</evidence>
<dbReference type="AlphaFoldDB" id="A0AAD5BHM4"/>
<comment type="similarity">
    <text evidence="1 4">Belongs to the short-chain dehydrogenases/reductases (SDR) family.</text>
</comment>
<dbReference type="RefSeq" id="XP_051610106.1">
    <property type="nucleotide sequence ID" value="XM_051750564.1"/>
</dbReference>
<dbReference type="PANTHER" id="PTHR24320">
    <property type="entry name" value="RETINOL DEHYDROGENASE"/>
    <property type="match status" value="1"/>
</dbReference>